<dbReference type="InterPro" id="IPR050248">
    <property type="entry name" value="Polysacc_deacetylase_ArnD"/>
</dbReference>
<feature type="domain" description="NodB homology" evidence="8">
    <location>
        <begin position="35"/>
        <end position="258"/>
    </location>
</feature>
<dbReference type="Gene3D" id="3.20.20.370">
    <property type="entry name" value="Glycoside hydrolase/deacetylase"/>
    <property type="match status" value="1"/>
</dbReference>
<comment type="function">
    <text evidence="1">Is involved in generating a small heat-stable compound (Nod), an acylated oligomer of N-acetylglucosamine, that stimulates mitosis in various plant protoplasts.</text>
</comment>
<feature type="signal peptide" evidence="7">
    <location>
        <begin position="1"/>
        <end position="20"/>
    </location>
</feature>
<sequence>MVLVFRVLLAVAALTFIAWAAPLALSASEPERVDKRIAITFDDTPRGAGAFLTLEERGPRLIAALEQAGVRQAAFFINPCRIQSDRDGALVRAYETAGHVMADHTCTHPGLSRVSAETYLADIDRSQAWLRTRPTYRPWFRFPFLDEGGSNREKAQAVRDGLAARGLSNGYVTADGYDWNMERLTIEAKRAGRTIDMARLRDLYVETHVGAAEFADSLAVRATGRHPAQVLLLHETDLAALFLPDMVAGLRKAGWTIVTADEAFDDPIARRTPQVDFANGTRIQMLAWEKGLQGSRWYDRTDGPTADRLFEARVMRPPIATGAAAQ</sequence>
<evidence type="ECO:0000256" key="7">
    <source>
        <dbReference type="SAM" id="SignalP"/>
    </source>
</evidence>
<evidence type="ECO:0000256" key="1">
    <source>
        <dbReference type="ARBA" id="ARBA00003236"/>
    </source>
</evidence>
<feature type="chain" id="PRO_5021953167" description="Chitooligosaccharide deacetylase" evidence="7">
    <location>
        <begin position="21"/>
        <end position="326"/>
    </location>
</feature>
<evidence type="ECO:0000256" key="2">
    <source>
        <dbReference type="ARBA" id="ARBA00010973"/>
    </source>
</evidence>
<dbReference type="EMBL" id="CP042239">
    <property type="protein sequence ID" value="QDX24724.1"/>
    <property type="molecule type" value="Genomic_DNA"/>
</dbReference>
<keyword evidence="4" id="KW-0479">Metal-binding</keyword>
<dbReference type="PANTHER" id="PTHR10587:SF133">
    <property type="entry name" value="CHITIN DEACETYLASE 1-RELATED"/>
    <property type="match status" value="1"/>
</dbReference>
<evidence type="ECO:0000313" key="9">
    <source>
        <dbReference type="EMBL" id="QDX24724.1"/>
    </source>
</evidence>
<evidence type="ECO:0000256" key="6">
    <source>
        <dbReference type="ARBA" id="ARBA00032976"/>
    </source>
</evidence>
<evidence type="ECO:0000256" key="5">
    <source>
        <dbReference type="ARBA" id="ARBA00022801"/>
    </source>
</evidence>
<dbReference type="Proteomes" id="UP000318055">
    <property type="component" value="Chromosome"/>
</dbReference>
<comment type="similarity">
    <text evidence="2">Belongs to the polysaccharide deacetylase family.</text>
</comment>
<dbReference type="InterPro" id="IPR011330">
    <property type="entry name" value="Glyco_hydro/deAcase_b/a-brl"/>
</dbReference>
<keyword evidence="10" id="KW-1185">Reference proteome</keyword>
<evidence type="ECO:0000259" key="8">
    <source>
        <dbReference type="PROSITE" id="PS51677"/>
    </source>
</evidence>
<dbReference type="Pfam" id="PF01522">
    <property type="entry name" value="Polysacc_deac_1"/>
    <property type="match status" value="1"/>
</dbReference>
<evidence type="ECO:0000313" key="10">
    <source>
        <dbReference type="Proteomes" id="UP000318055"/>
    </source>
</evidence>
<dbReference type="GO" id="GO:0016020">
    <property type="term" value="C:membrane"/>
    <property type="evidence" value="ECO:0007669"/>
    <property type="project" value="TreeGrafter"/>
</dbReference>
<gene>
    <name evidence="9" type="ORF">FPZ54_00890</name>
</gene>
<dbReference type="GO" id="GO:0005975">
    <property type="term" value="P:carbohydrate metabolic process"/>
    <property type="evidence" value="ECO:0007669"/>
    <property type="project" value="InterPro"/>
</dbReference>
<dbReference type="OrthoDB" id="115239at2"/>
<dbReference type="GO" id="GO:0016810">
    <property type="term" value="F:hydrolase activity, acting on carbon-nitrogen (but not peptide) bonds"/>
    <property type="evidence" value="ECO:0007669"/>
    <property type="project" value="InterPro"/>
</dbReference>
<dbReference type="PROSITE" id="PS51677">
    <property type="entry name" value="NODB"/>
    <property type="match status" value="1"/>
</dbReference>
<dbReference type="SUPFAM" id="SSF88713">
    <property type="entry name" value="Glycoside hydrolase/deacetylase"/>
    <property type="match status" value="1"/>
</dbReference>
<dbReference type="GO" id="GO:0046872">
    <property type="term" value="F:metal ion binding"/>
    <property type="evidence" value="ECO:0007669"/>
    <property type="project" value="UniProtKB-KW"/>
</dbReference>
<dbReference type="AlphaFoldDB" id="A0A518RBA5"/>
<organism evidence="9 10">
    <name type="scientific">Sphingomonas suaedae</name>
    <dbReference type="NCBI Taxonomy" id="2599297"/>
    <lineage>
        <taxon>Bacteria</taxon>
        <taxon>Pseudomonadati</taxon>
        <taxon>Pseudomonadota</taxon>
        <taxon>Alphaproteobacteria</taxon>
        <taxon>Sphingomonadales</taxon>
        <taxon>Sphingomonadaceae</taxon>
        <taxon>Sphingomonas</taxon>
    </lineage>
</organism>
<dbReference type="KEGG" id="ssua:FPZ54_00890"/>
<reference evidence="9 10" key="1">
    <citation type="submission" date="2019-07" db="EMBL/GenBank/DDBJ databases">
        <title>Sphingomonas alkalisoli sp. nov., isolated from rhizosphere soil of Suaedae salsa.</title>
        <authorList>
            <person name="Zhang H."/>
            <person name="Xu L."/>
            <person name="Zhang J.-X."/>
            <person name="Sun J.-Q."/>
        </authorList>
    </citation>
    <scope>NUCLEOTIDE SEQUENCE [LARGE SCALE GENOMIC DNA]</scope>
    <source>
        <strain evidence="9 10">XS-10</strain>
    </source>
</reference>
<accession>A0A518RBA5</accession>
<name>A0A518RBA5_9SPHN</name>
<keyword evidence="5" id="KW-0378">Hydrolase</keyword>
<evidence type="ECO:0000256" key="3">
    <source>
        <dbReference type="ARBA" id="ARBA00020071"/>
    </source>
</evidence>
<keyword evidence="7" id="KW-0732">Signal</keyword>
<dbReference type="PANTHER" id="PTHR10587">
    <property type="entry name" value="GLYCOSYL TRANSFERASE-RELATED"/>
    <property type="match status" value="1"/>
</dbReference>
<protein>
    <recommendedName>
        <fullName evidence="3">Chitooligosaccharide deacetylase</fullName>
    </recommendedName>
    <alternativeName>
        <fullName evidence="6">Nodulation protein B</fullName>
    </alternativeName>
</protein>
<evidence type="ECO:0000256" key="4">
    <source>
        <dbReference type="ARBA" id="ARBA00022723"/>
    </source>
</evidence>
<proteinExistence type="inferred from homology"/>
<dbReference type="InterPro" id="IPR002509">
    <property type="entry name" value="NODB_dom"/>
</dbReference>